<evidence type="ECO:0000256" key="4">
    <source>
        <dbReference type="PROSITE-ProRule" id="PRU00335"/>
    </source>
</evidence>
<dbReference type="Pfam" id="PF02909">
    <property type="entry name" value="TetR_C_1"/>
    <property type="match status" value="1"/>
</dbReference>
<proteinExistence type="predicted"/>
<organism evidence="6 7">
    <name type="scientific">Arthrobacter wenxiniae</name>
    <dbReference type="NCBI Taxonomy" id="2713570"/>
    <lineage>
        <taxon>Bacteria</taxon>
        <taxon>Bacillati</taxon>
        <taxon>Actinomycetota</taxon>
        <taxon>Actinomycetes</taxon>
        <taxon>Micrococcales</taxon>
        <taxon>Micrococcaceae</taxon>
        <taxon>Arthrobacter</taxon>
    </lineage>
</organism>
<feature type="domain" description="HTH tetR-type" evidence="5">
    <location>
        <begin position="1"/>
        <end position="56"/>
    </location>
</feature>
<dbReference type="RefSeq" id="WP_176636590.1">
    <property type="nucleotide sequence ID" value="NZ_JAAMFM010000044.1"/>
</dbReference>
<keyword evidence="7" id="KW-1185">Reference proteome</keyword>
<dbReference type="InterPro" id="IPR009057">
    <property type="entry name" value="Homeodomain-like_sf"/>
</dbReference>
<keyword evidence="2 4" id="KW-0238">DNA-binding</keyword>
<keyword evidence="3" id="KW-0804">Transcription</keyword>
<dbReference type="Gene3D" id="1.10.357.10">
    <property type="entry name" value="Tetracycline Repressor, domain 2"/>
    <property type="match status" value="1"/>
</dbReference>
<dbReference type="SUPFAM" id="SSF46689">
    <property type="entry name" value="Homeodomain-like"/>
    <property type="match status" value="1"/>
</dbReference>
<dbReference type="PANTHER" id="PTHR30055:SF151">
    <property type="entry name" value="TRANSCRIPTIONAL REGULATORY PROTEIN"/>
    <property type="match status" value="1"/>
</dbReference>
<dbReference type="EMBL" id="JAAMFM010000044">
    <property type="protein sequence ID" value="NVM96885.1"/>
    <property type="molecule type" value="Genomic_DNA"/>
</dbReference>
<evidence type="ECO:0000313" key="6">
    <source>
        <dbReference type="EMBL" id="NVM96885.1"/>
    </source>
</evidence>
<dbReference type="GO" id="GO:0000976">
    <property type="term" value="F:transcription cis-regulatory region binding"/>
    <property type="evidence" value="ECO:0007669"/>
    <property type="project" value="TreeGrafter"/>
</dbReference>
<dbReference type="SUPFAM" id="SSF48498">
    <property type="entry name" value="Tetracyclin repressor-like, C-terminal domain"/>
    <property type="match status" value="1"/>
</dbReference>
<evidence type="ECO:0000256" key="2">
    <source>
        <dbReference type="ARBA" id="ARBA00023125"/>
    </source>
</evidence>
<gene>
    <name evidence="6" type="ORF">G6034_18625</name>
</gene>
<name>A0A7Y7IKN1_9MICC</name>
<dbReference type="InterPro" id="IPR001647">
    <property type="entry name" value="HTH_TetR"/>
</dbReference>
<dbReference type="Proteomes" id="UP000543556">
    <property type="component" value="Unassembled WGS sequence"/>
</dbReference>
<dbReference type="PROSITE" id="PS50977">
    <property type="entry name" value="HTH_TETR_2"/>
    <property type="match status" value="1"/>
</dbReference>
<accession>A0A7Y7IKN1</accession>
<reference evidence="6 7" key="1">
    <citation type="submission" date="2020-02" db="EMBL/GenBank/DDBJ databases">
        <title>Genome sequence of strain AETb3-4.</title>
        <authorList>
            <person name="Gao J."/>
            <person name="Zhang X."/>
        </authorList>
    </citation>
    <scope>NUCLEOTIDE SEQUENCE [LARGE SCALE GENOMIC DNA]</scope>
    <source>
        <strain evidence="6 7">AETb3-4</strain>
    </source>
</reference>
<dbReference type="InterPro" id="IPR004111">
    <property type="entry name" value="Repressor_TetR_C"/>
</dbReference>
<dbReference type="InterPro" id="IPR050109">
    <property type="entry name" value="HTH-type_TetR-like_transc_reg"/>
</dbReference>
<dbReference type="AlphaFoldDB" id="A0A7Y7IKN1"/>
<dbReference type="GO" id="GO:0003700">
    <property type="term" value="F:DNA-binding transcription factor activity"/>
    <property type="evidence" value="ECO:0007669"/>
    <property type="project" value="TreeGrafter"/>
</dbReference>
<dbReference type="Pfam" id="PF00440">
    <property type="entry name" value="TetR_N"/>
    <property type="match status" value="1"/>
</dbReference>
<evidence type="ECO:0000259" key="5">
    <source>
        <dbReference type="PROSITE" id="PS50977"/>
    </source>
</evidence>
<protein>
    <submittedName>
        <fullName evidence="6">TetR/AcrR family transcriptional regulator</fullName>
    </submittedName>
</protein>
<keyword evidence="1" id="KW-0805">Transcription regulation</keyword>
<comment type="caution">
    <text evidence="6">The sequence shown here is derived from an EMBL/GenBank/DDBJ whole genome shotgun (WGS) entry which is preliminary data.</text>
</comment>
<feature type="DNA-binding region" description="H-T-H motif" evidence="4">
    <location>
        <begin position="19"/>
        <end position="38"/>
    </location>
</feature>
<dbReference type="PANTHER" id="PTHR30055">
    <property type="entry name" value="HTH-TYPE TRANSCRIPTIONAL REGULATOR RUTR"/>
    <property type="match status" value="1"/>
</dbReference>
<evidence type="ECO:0000313" key="7">
    <source>
        <dbReference type="Proteomes" id="UP000543556"/>
    </source>
</evidence>
<dbReference type="PRINTS" id="PR00455">
    <property type="entry name" value="HTHTETR"/>
</dbReference>
<sequence length="207" mass="23205">MILEASRDLCDREGLGALTLRRLGKELGVDSTAMYRHFKNKMDLLSALIDLLFADVPEPEPGRPWRENLATLMRAWFDIYRRHVGLAEAMAGQADDQPRLFALTEWTVHELRRAGVPSADIGLFHQAIYNHTVGYGLVAALSPWMTTPSLRDEQRRIYSALDPAKFPESSAASASLYPDTDKLFDFGMGLLLDAIEERVREAKSGGR</sequence>
<dbReference type="InterPro" id="IPR036271">
    <property type="entry name" value="Tet_transcr_reg_TetR-rel_C_sf"/>
</dbReference>
<evidence type="ECO:0000256" key="3">
    <source>
        <dbReference type="ARBA" id="ARBA00023163"/>
    </source>
</evidence>
<evidence type="ECO:0000256" key="1">
    <source>
        <dbReference type="ARBA" id="ARBA00023015"/>
    </source>
</evidence>
<dbReference type="GO" id="GO:0045892">
    <property type="term" value="P:negative regulation of DNA-templated transcription"/>
    <property type="evidence" value="ECO:0007669"/>
    <property type="project" value="InterPro"/>
</dbReference>